<keyword evidence="2" id="KW-1185">Reference proteome</keyword>
<reference evidence="1 2" key="1">
    <citation type="journal article" date="2023" name="ACS Omega">
        <title>Identification of the Neoaspergillic Acid Biosynthesis Gene Cluster by Establishing an In Vitro CRISPR-Ribonucleoprotein Genetic System in Aspergillus melleus.</title>
        <authorList>
            <person name="Yuan B."/>
            <person name="Grau M.F."/>
            <person name="Murata R.M."/>
            <person name="Torok T."/>
            <person name="Venkateswaran K."/>
            <person name="Stajich J.E."/>
            <person name="Wang C.C.C."/>
        </authorList>
    </citation>
    <scope>NUCLEOTIDE SEQUENCE [LARGE SCALE GENOMIC DNA]</scope>
    <source>
        <strain evidence="1 2">IMV 1140</strain>
    </source>
</reference>
<sequence length="985" mass="112405">MSPPAAISPPPSPKREDIFNEPDWNKVHSHRIGLRNKDDRFPGLTHDGDDPRFELEELSEKEVQELEARKAKGELLTVRDFMKDQEDFHLSRPDVHPKHWRYVLHTTEDFIKYEEDWPINKKEPKKEDMQANDINGAASDKYTPEQLAFLKDLQDEAEYIRALEINDGKGISPVKDAPMPADVDDQDKLTPDNWVPRSDHLIRQTGRHPLNAEPNLAELLDAGIITPSFLHYVRSHGSVPHLLWENHKLEISAGKSLTLFMDDLIDQFQSINIPVLLACDGNRRKEVNMVKRSMGFNWGAGAVSCAYWKGVLLRDVLIKAEIEQLMADYPNQRLYVNFQGSETLAEGKYETSISLDHIMNPENDVLLAYEMNNNPLPADHGYPVRLIVPGFVGGRCVKWLQSIWVTDKENDSHYHIYDNRVVPSFVEDRSSDFGKAMYNHPSTACMEQMLNSVIMRPDHGEKVKLGGAKKGEKYRVRGYAYNGGGNEIQRVEISLDGGKNWLYCTRQYPDAPLRHGRKFWTWLHWYNDIPITELLKAESITVRCWDVNKNTQPESIRWNLEGMMNNAQFVVKSEIIQDPDTNQSVLQFCHPTNATGDGGWMTSSRVNQIKDWEQEGDPPVKQYDREEIEKHSTEKDCWLVINNKVYDATSVLGWHPGGKDAILAHAGRVHMKTTDEFESVHDTHAHEELQKQIIGVVTKNTQEYMKKQAEEEAKKEAEGSHDDPDIALKHHKWVQAKLVKKTAISNDTNRYKFSLPDGKRLGLVSGQHVQVGFHFEDKLVFRSYTPVRPVTEADEDGTFDLVVKTYKPDLQQPGGTMSNILDCLREDQEIEITGPTGEIRYQGNGKFLIDDVECHFDRIQLILGGSGITPGYQVIAHILSSPEDKTQIKVVDSNKTENDILMHDELNKFEEKHPDQLRVYHILSQADSSWTGLRGHVDEAMLHKYAFPPDEKTVALLCGPPAMITAVATALENWGYHKDHNVFGF</sequence>
<proteinExistence type="predicted"/>
<gene>
    <name evidence="1" type="ORF">N8T08_008355</name>
</gene>
<comment type="caution">
    <text evidence="1">The sequence shown here is derived from an EMBL/GenBank/DDBJ whole genome shotgun (WGS) entry which is preliminary data.</text>
</comment>
<evidence type="ECO:0000313" key="2">
    <source>
        <dbReference type="Proteomes" id="UP001177260"/>
    </source>
</evidence>
<accession>A0ACC3AVZ0</accession>
<name>A0ACC3AVZ0_9EURO</name>
<protein>
    <submittedName>
        <fullName evidence="1">Uncharacterized protein</fullName>
    </submittedName>
</protein>
<evidence type="ECO:0000313" key="1">
    <source>
        <dbReference type="EMBL" id="KAK1141843.1"/>
    </source>
</evidence>
<organism evidence="1 2">
    <name type="scientific">Aspergillus melleus</name>
    <dbReference type="NCBI Taxonomy" id="138277"/>
    <lineage>
        <taxon>Eukaryota</taxon>
        <taxon>Fungi</taxon>
        <taxon>Dikarya</taxon>
        <taxon>Ascomycota</taxon>
        <taxon>Pezizomycotina</taxon>
        <taxon>Eurotiomycetes</taxon>
        <taxon>Eurotiomycetidae</taxon>
        <taxon>Eurotiales</taxon>
        <taxon>Aspergillaceae</taxon>
        <taxon>Aspergillus</taxon>
        <taxon>Aspergillus subgen. Circumdati</taxon>
    </lineage>
</organism>
<dbReference type="EMBL" id="JAOPJF010000058">
    <property type="protein sequence ID" value="KAK1141843.1"/>
    <property type="molecule type" value="Genomic_DNA"/>
</dbReference>
<dbReference type="Proteomes" id="UP001177260">
    <property type="component" value="Unassembled WGS sequence"/>
</dbReference>